<dbReference type="AlphaFoldDB" id="A0A4Y2DZP6"/>
<feature type="compositionally biased region" description="Basic residues" evidence="1">
    <location>
        <begin position="26"/>
        <end position="45"/>
    </location>
</feature>
<proteinExistence type="predicted"/>
<evidence type="ECO:0000256" key="1">
    <source>
        <dbReference type="SAM" id="MobiDB-lite"/>
    </source>
</evidence>
<protein>
    <submittedName>
        <fullName evidence="2">Uncharacterized protein</fullName>
    </submittedName>
</protein>
<gene>
    <name evidence="2" type="ORF">AVEN_265833_1</name>
</gene>
<sequence length="156" mass="18036">MKPKLNKEGNASKPRVSCLKISESNRKRRGGLVVRPRLRSRKIPHAKPESTDDPPCLWAWCRLNLTWVEDPPADMAQKFGLVYPRNERQDLLTVIRQQETEQQWPRSKIETAGSKSNFIKNRPCKQFRWMLNSAASNIRPLIWLEMGAISGVVLFI</sequence>
<comment type="caution">
    <text evidence="2">The sequence shown here is derived from an EMBL/GenBank/DDBJ whole genome shotgun (WGS) entry which is preliminary data.</text>
</comment>
<organism evidence="2 3">
    <name type="scientific">Araneus ventricosus</name>
    <name type="common">Orbweaver spider</name>
    <name type="synonym">Epeira ventricosa</name>
    <dbReference type="NCBI Taxonomy" id="182803"/>
    <lineage>
        <taxon>Eukaryota</taxon>
        <taxon>Metazoa</taxon>
        <taxon>Ecdysozoa</taxon>
        <taxon>Arthropoda</taxon>
        <taxon>Chelicerata</taxon>
        <taxon>Arachnida</taxon>
        <taxon>Araneae</taxon>
        <taxon>Araneomorphae</taxon>
        <taxon>Entelegynae</taxon>
        <taxon>Araneoidea</taxon>
        <taxon>Araneidae</taxon>
        <taxon>Araneus</taxon>
    </lineage>
</organism>
<accession>A0A4Y2DZP6</accession>
<keyword evidence="3" id="KW-1185">Reference proteome</keyword>
<reference evidence="2 3" key="1">
    <citation type="journal article" date="2019" name="Sci. Rep.">
        <title>Orb-weaving spider Araneus ventricosus genome elucidates the spidroin gene catalogue.</title>
        <authorList>
            <person name="Kono N."/>
            <person name="Nakamura H."/>
            <person name="Ohtoshi R."/>
            <person name="Moran D.A.P."/>
            <person name="Shinohara A."/>
            <person name="Yoshida Y."/>
            <person name="Fujiwara M."/>
            <person name="Mori M."/>
            <person name="Tomita M."/>
            <person name="Arakawa K."/>
        </authorList>
    </citation>
    <scope>NUCLEOTIDE SEQUENCE [LARGE SCALE GENOMIC DNA]</scope>
</reference>
<dbReference type="EMBL" id="BGPR01000456">
    <property type="protein sequence ID" value="GBM21238.1"/>
    <property type="molecule type" value="Genomic_DNA"/>
</dbReference>
<dbReference type="Proteomes" id="UP000499080">
    <property type="component" value="Unassembled WGS sequence"/>
</dbReference>
<evidence type="ECO:0000313" key="2">
    <source>
        <dbReference type="EMBL" id="GBM21238.1"/>
    </source>
</evidence>
<feature type="region of interest" description="Disordered" evidence="1">
    <location>
        <begin position="1"/>
        <end position="52"/>
    </location>
</feature>
<evidence type="ECO:0000313" key="3">
    <source>
        <dbReference type="Proteomes" id="UP000499080"/>
    </source>
</evidence>
<name>A0A4Y2DZP6_ARAVE</name>